<keyword evidence="8" id="KW-1185">Reference proteome</keyword>
<comment type="similarity">
    <text evidence="2">Belongs to the MipA/OmpV family.</text>
</comment>
<proteinExistence type="inferred from homology"/>
<organism evidence="7 8">
    <name type="scientific">Dongia sedimenti</name>
    <dbReference type="NCBI Taxonomy" id="3064282"/>
    <lineage>
        <taxon>Bacteria</taxon>
        <taxon>Pseudomonadati</taxon>
        <taxon>Pseudomonadota</taxon>
        <taxon>Alphaproteobacteria</taxon>
        <taxon>Rhodospirillales</taxon>
        <taxon>Dongiaceae</taxon>
        <taxon>Dongia</taxon>
    </lineage>
</organism>
<gene>
    <name evidence="7" type="ORF">Q8A70_23140</name>
</gene>
<comment type="caution">
    <text evidence="7">The sequence shown here is derived from an EMBL/GenBank/DDBJ whole genome shotgun (WGS) entry which is preliminary data.</text>
</comment>
<dbReference type="InterPro" id="IPR010583">
    <property type="entry name" value="MipA"/>
</dbReference>
<evidence type="ECO:0000256" key="4">
    <source>
        <dbReference type="ARBA" id="ARBA00023136"/>
    </source>
</evidence>
<comment type="subcellular location">
    <subcellularLocation>
        <location evidence="1">Cell outer membrane</location>
    </subcellularLocation>
</comment>
<accession>A0ABU0YVF2</accession>
<protein>
    <submittedName>
        <fullName evidence="7">MipA/OmpV family protein</fullName>
    </submittedName>
</protein>
<dbReference type="Proteomes" id="UP001230156">
    <property type="component" value="Unassembled WGS sequence"/>
</dbReference>
<evidence type="ECO:0000256" key="5">
    <source>
        <dbReference type="ARBA" id="ARBA00023237"/>
    </source>
</evidence>
<keyword evidence="3 6" id="KW-0732">Signal</keyword>
<dbReference type="PANTHER" id="PTHR38776:SF1">
    <property type="entry name" value="MLTA-INTERACTING PROTEIN-RELATED"/>
    <property type="match status" value="1"/>
</dbReference>
<evidence type="ECO:0000256" key="6">
    <source>
        <dbReference type="SAM" id="SignalP"/>
    </source>
</evidence>
<dbReference type="Pfam" id="PF06629">
    <property type="entry name" value="MipA"/>
    <property type="match status" value="1"/>
</dbReference>
<feature type="signal peptide" evidence="6">
    <location>
        <begin position="1"/>
        <end position="28"/>
    </location>
</feature>
<evidence type="ECO:0000313" key="7">
    <source>
        <dbReference type="EMBL" id="MDQ7250603.1"/>
    </source>
</evidence>
<evidence type="ECO:0000256" key="1">
    <source>
        <dbReference type="ARBA" id="ARBA00004442"/>
    </source>
</evidence>
<reference evidence="8" key="1">
    <citation type="submission" date="2023-08" db="EMBL/GenBank/DDBJ databases">
        <title>Rhodospirillaceae gen. nov., a novel taxon isolated from the Yangtze River Yuezi River estuary sludge.</title>
        <authorList>
            <person name="Ruan L."/>
        </authorList>
    </citation>
    <scope>NUCLEOTIDE SEQUENCE [LARGE SCALE GENOMIC DNA]</scope>
    <source>
        <strain evidence="8">R-7</strain>
    </source>
</reference>
<evidence type="ECO:0000256" key="3">
    <source>
        <dbReference type="ARBA" id="ARBA00022729"/>
    </source>
</evidence>
<dbReference type="EMBL" id="JAUYVI010000007">
    <property type="protein sequence ID" value="MDQ7250603.1"/>
    <property type="molecule type" value="Genomic_DNA"/>
</dbReference>
<sequence length="277" mass="29637">MRIANPMRFGLGALMLGLGLTAAAAALAEEAKGDGEGGFNGYLSLGGAVVPDYQGSEDYTPAPFWAGKLGYDEYYVELRGAKLRANVMPAVLPFGFEFGPALAYRFGRDDVANDRVDDLRDVDSTLAVGAFAKLYTGDLFQPGDELAFGVESLTGVGKDRDGTTIEFGPSYGFSPWERVRLGFKLSATYASDRYNETYFGIDADNARRSGFSTYDAEGGIKDIGFSVNANYQWTEHWGITGMIGVTRLVGDAADSPIVDDAGSATQGMAALGISYRF</sequence>
<evidence type="ECO:0000313" key="8">
    <source>
        <dbReference type="Proteomes" id="UP001230156"/>
    </source>
</evidence>
<feature type="chain" id="PRO_5047454121" evidence="6">
    <location>
        <begin position="29"/>
        <end position="277"/>
    </location>
</feature>
<keyword evidence="5" id="KW-0998">Cell outer membrane</keyword>
<evidence type="ECO:0000256" key="2">
    <source>
        <dbReference type="ARBA" id="ARBA00005722"/>
    </source>
</evidence>
<keyword evidence="4" id="KW-0472">Membrane</keyword>
<dbReference type="PANTHER" id="PTHR38776">
    <property type="entry name" value="MLTA-INTERACTING PROTEIN-RELATED"/>
    <property type="match status" value="1"/>
</dbReference>
<name>A0ABU0YVF2_9PROT</name>
<dbReference type="RefSeq" id="WP_379960080.1">
    <property type="nucleotide sequence ID" value="NZ_JAUYVI010000007.1"/>
</dbReference>